<evidence type="ECO:0000313" key="1">
    <source>
        <dbReference type="EMBL" id="ACB84464.1"/>
    </source>
</evidence>
<evidence type="ECO:0008006" key="3">
    <source>
        <dbReference type="Google" id="ProtNLM"/>
    </source>
</evidence>
<dbReference type="EMBL" id="CP001034">
    <property type="protein sequence ID" value="ACB84464.1"/>
    <property type="molecule type" value="Genomic_DNA"/>
</dbReference>
<dbReference type="RefSeq" id="WP_012447342.1">
    <property type="nucleotide sequence ID" value="NC_010718.1"/>
</dbReference>
<proteinExistence type="predicted"/>
<accession>B2A898</accession>
<dbReference type="Proteomes" id="UP000001683">
    <property type="component" value="Chromosome"/>
</dbReference>
<gene>
    <name evidence="1" type="ordered locus">Nther_0879</name>
</gene>
<organism evidence="1 2">
    <name type="scientific">Natranaerobius thermophilus (strain ATCC BAA-1301 / DSM 18059 / JW/NM-WN-LF)</name>
    <dbReference type="NCBI Taxonomy" id="457570"/>
    <lineage>
        <taxon>Bacteria</taxon>
        <taxon>Bacillati</taxon>
        <taxon>Bacillota</taxon>
        <taxon>Clostridia</taxon>
        <taxon>Natranaerobiales</taxon>
        <taxon>Natranaerobiaceae</taxon>
        <taxon>Natranaerobius</taxon>
    </lineage>
</organism>
<dbReference type="OrthoDB" id="2548717at2"/>
<reference evidence="1 2" key="2">
    <citation type="journal article" date="2011" name="J. Bacteriol.">
        <title>Complete genome sequence of the anaerobic, halophilic alkalithermophile Natranaerobius thermophilus JW/NM-WN-LF.</title>
        <authorList>
            <person name="Zhao B."/>
            <person name="Mesbah N.M."/>
            <person name="Dalin E."/>
            <person name="Goodwin L."/>
            <person name="Nolan M."/>
            <person name="Pitluck S."/>
            <person name="Chertkov O."/>
            <person name="Brettin T.S."/>
            <person name="Han J."/>
            <person name="Larimer F.W."/>
            <person name="Land M.L."/>
            <person name="Hauser L."/>
            <person name="Kyrpides N."/>
            <person name="Wiegel J."/>
        </authorList>
    </citation>
    <scope>NUCLEOTIDE SEQUENCE [LARGE SCALE GENOMIC DNA]</scope>
    <source>
        <strain evidence="2">ATCC BAA-1301 / DSM 18059 / JW/NM-WN-LF</strain>
    </source>
</reference>
<protein>
    <recommendedName>
        <fullName evidence="3">DUF429 domain-containing protein</fullName>
    </recommendedName>
</protein>
<name>B2A898_NATTJ</name>
<dbReference type="HOGENOM" id="CLU_1057001_0_0_9"/>
<evidence type="ECO:0000313" key="2">
    <source>
        <dbReference type="Proteomes" id="UP000001683"/>
    </source>
</evidence>
<dbReference type="KEGG" id="nth:Nther_0879"/>
<dbReference type="InParanoid" id="B2A898"/>
<dbReference type="STRING" id="457570.Nther_0879"/>
<dbReference type="AlphaFoldDB" id="B2A898"/>
<keyword evidence="2" id="KW-1185">Reference proteome</keyword>
<dbReference type="eggNOG" id="ENOG5032RCU">
    <property type="taxonomic scope" value="Bacteria"/>
</dbReference>
<sequence length="263" mass="30164">MQVYGADFSGARNPSQGIYFAQGSLTEDSLVIERVVQCDDRLDLFAAINSSKSPWGLDFPFSLPASVFQQLGIKEWKQLLREVVNCSRTGFEHKLKMSQIPNCEGRCQRVSDCCRYVDAIISSFSPLKRTNPNMRAMIYGGFKLLSYLRDFGNVVYPFDEVDHGAARLYEVYPSHTWAKIGLTRRKNLQEFADEFNKNFNLKLKLSEELFHVESLDASDAVVACTTIGYVIFKYGLADWNVQYPWITQKEWDYRSQEGLIVKL</sequence>
<reference evidence="1 2" key="1">
    <citation type="submission" date="2008-04" db="EMBL/GenBank/DDBJ databases">
        <title>Complete sequence of chromosome of Natranaerobius thermophilus JW/NM-WN-LF.</title>
        <authorList>
            <consortium name="US DOE Joint Genome Institute"/>
            <person name="Copeland A."/>
            <person name="Lucas S."/>
            <person name="Lapidus A."/>
            <person name="Glavina del Rio T."/>
            <person name="Dalin E."/>
            <person name="Tice H."/>
            <person name="Bruce D."/>
            <person name="Goodwin L."/>
            <person name="Pitluck S."/>
            <person name="Chertkov O."/>
            <person name="Brettin T."/>
            <person name="Detter J.C."/>
            <person name="Han C."/>
            <person name="Kuske C.R."/>
            <person name="Schmutz J."/>
            <person name="Larimer F."/>
            <person name="Land M."/>
            <person name="Hauser L."/>
            <person name="Kyrpides N."/>
            <person name="Lykidis A."/>
            <person name="Mesbah N.M."/>
            <person name="Wiegel J."/>
        </authorList>
    </citation>
    <scope>NUCLEOTIDE SEQUENCE [LARGE SCALE GENOMIC DNA]</scope>
    <source>
        <strain evidence="2">ATCC BAA-1301 / DSM 18059 / JW/NM-WN-LF</strain>
    </source>
</reference>